<sequence length="51" mass="6099">MKNHTIYFPWDIQKRSAECYVRAIIKEFGLPLPLKINLILPSKEYILEVEH</sequence>
<proteinExistence type="predicted"/>
<gene>
    <name evidence="1" type="ORF">DFQ00_106266</name>
</gene>
<organism evidence="1 2">
    <name type="scientific">Paenibacillus barcinonensis</name>
    <dbReference type="NCBI Taxonomy" id="198119"/>
    <lineage>
        <taxon>Bacteria</taxon>
        <taxon>Bacillati</taxon>
        <taxon>Bacillota</taxon>
        <taxon>Bacilli</taxon>
        <taxon>Bacillales</taxon>
        <taxon>Paenibacillaceae</taxon>
        <taxon>Paenibacillus</taxon>
    </lineage>
</organism>
<protein>
    <submittedName>
        <fullName evidence="1">Uncharacterized protein</fullName>
    </submittedName>
</protein>
<comment type="caution">
    <text evidence="1">The sequence shown here is derived from an EMBL/GenBank/DDBJ whole genome shotgun (WGS) entry which is preliminary data.</text>
</comment>
<dbReference type="Proteomes" id="UP000247790">
    <property type="component" value="Unassembled WGS sequence"/>
</dbReference>
<name>A0A2V4WD87_PAEBA</name>
<evidence type="ECO:0000313" key="2">
    <source>
        <dbReference type="Proteomes" id="UP000247790"/>
    </source>
</evidence>
<evidence type="ECO:0000313" key="1">
    <source>
        <dbReference type="EMBL" id="PYE49283.1"/>
    </source>
</evidence>
<dbReference type="EMBL" id="QJSW01000006">
    <property type="protein sequence ID" value="PYE49283.1"/>
    <property type="molecule type" value="Genomic_DNA"/>
</dbReference>
<dbReference type="AlphaFoldDB" id="A0A2V4WD87"/>
<accession>A0A2V4WD87</accession>
<reference evidence="1 2" key="1">
    <citation type="submission" date="2018-06" db="EMBL/GenBank/DDBJ databases">
        <title>Genomic Encyclopedia of Type Strains, Phase III (KMG-III): the genomes of soil and plant-associated and newly described type strains.</title>
        <authorList>
            <person name="Whitman W."/>
        </authorList>
    </citation>
    <scope>NUCLEOTIDE SEQUENCE [LARGE SCALE GENOMIC DNA]</scope>
    <source>
        <strain evidence="1 2">CECT 7022</strain>
    </source>
</reference>